<dbReference type="AlphaFoldDB" id="A0A087TKH3"/>
<reference evidence="2 3" key="1">
    <citation type="submission" date="2013-11" db="EMBL/GenBank/DDBJ databases">
        <title>Genome sequencing of Stegodyphus mimosarum.</title>
        <authorList>
            <person name="Bechsgaard J."/>
        </authorList>
    </citation>
    <scope>NUCLEOTIDE SEQUENCE [LARGE SCALE GENOMIC DNA]</scope>
</reference>
<dbReference type="Pfam" id="PF00078">
    <property type="entry name" value="RVT_1"/>
    <property type="match status" value="1"/>
</dbReference>
<dbReference type="PROSITE" id="PS50878">
    <property type="entry name" value="RT_POL"/>
    <property type="match status" value="1"/>
</dbReference>
<dbReference type="GO" id="GO:0003964">
    <property type="term" value="F:RNA-directed DNA polymerase activity"/>
    <property type="evidence" value="ECO:0007669"/>
    <property type="project" value="UniProtKB-KW"/>
</dbReference>
<feature type="non-terminal residue" evidence="2">
    <location>
        <position position="239"/>
    </location>
</feature>
<keyword evidence="2" id="KW-0548">Nucleotidyltransferase</keyword>
<dbReference type="PANTHER" id="PTHR33332">
    <property type="entry name" value="REVERSE TRANSCRIPTASE DOMAIN-CONTAINING PROTEIN"/>
    <property type="match status" value="1"/>
</dbReference>
<gene>
    <name evidence="2" type="ORF">X975_05960</name>
</gene>
<dbReference type="InterPro" id="IPR000477">
    <property type="entry name" value="RT_dom"/>
</dbReference>
<keyword evidence="3" id="KW-1185">Reference proteome</keyword>
<dbReference type="EMBL" id="KK115638">
    <property type="protein sequence ID" value="KFM65612.1"/>
    <property type="molecule type" value="Genomic_DNA"/>
</dbReference>
<dbReference type="STRING" id="407821.A0A087TKH3"/>
<dbReference type="OrthoDB" id="6782574at2759"/>
<proteinExistence type="predicted"/>
<evidence type="ECO:0000313" key="3">
    <source>
        <dbReference type="Proteomes" id="UP000054359"/>
    </source>
</evidence>
<evidence type="ECO:0000259" key="1">
    <source>
        <dbReference type="PROSITE" id="PS50878"/>
    </source>
</evidence>
<accession>A0A087TKH3</accession>
<dbReference type="Proteomes" id="UP000054359">
    <property type="component" value="Unassembled WGS sequence"/>
</dbReference>
<sequence>MPIPLNSKIMKFADDTAILTKSIKPQLAIDKLEAAVNQITHYFNIWRMKINPSKCQILVFRRHKKFTPITINIKINNQPIPIVNSVKYLGVYFDSQLLFKDHVTHALQKAIAAKIAINALIHKKSKLSINLKRRIYLMLIRPVLLYAVPVWATVYKTYRKKLQIFQNKLLRQITDSPWFVRNLQLHKDLKIKPIADEFLSTCHNFYSRIEHSEFSHIQELINYDPTLEIASKRPRAIFH</sequence>
<dbReference type="OMA" id="IRTWMAG"/>
<keyword evidence="2" id="KW-0695">RNA-directed DNA polymerase</keyword>
<protein>
    <submittedName>
        <fullName evidence="2">RNA-directed DNA polymerase from mobile element jockey</fullName>
    </submittedName>
</protein>
<keyword evidence="2" id="KW-0808">Transferase</keyword>
<feature type="domain" description="Reverse transcriptase" evidence="1">
    <location>
        <begin position="1"/>
        <end position="71"/>
    </location>
</feature>
<organism evidence="2 3">
    <name type="scientific">Stegodyphus mimosarum</name>
    <name type="common">African social velvet spider</name>
    <dbReference type="NCBI Taxonomy" id="407821"/>
    <lineage>
        <taxon>Eukaryota</taxon>
        <taxon>Metazoa</taxon>
        <taxon>Ecdysozoa</taxon>
        <taxon>Arthropoda</taxon>
        <taxon>Chelicerata</taxon>
        <taxon>Arachnida</taxon>
        <taxon>Araneae</taxon>
        <taxon>Araneomorphae</taxon>
        <taxon>Entelegynae</taxon>
        <taxon>Eresoidea</taxon>
        <taxon>Eresidae</taxon>
        <taxon>Stegodyphus</taxon>
    </lineage>
</organism>
<name>A0A087TKH3_STEMI</name>
<evidence type="ECO:0000313" key="2">
    <source>
        <dbReference type="EMBL" id="KFM65612.1"/>
    </source>
</evidence>